<dbReference type="EMBL" id="FN595765">
    <property type="protein sequence ID" value="CCB52016.1"/>
    <property type="molecule type" value="Genomic_DNA"/>
</dbReference>
<dbReference type="Proteomes" id="UP000009183">
    <property type="component" value="Chromosome 12"/>
</dbReference>
<gene>
    <name evidence="2" type="ordered locus">VIT_12s0059g01840</name>
</gene>
<dbReference type="InParanoid" id="F6HIH0"/>
<organism evidence="2 3">
    <name type="scientific">Vitis vinifera</name>
    <name type="common">Grape</name>
    <dbReference type="NCBI Taxonomy" id="29760"/>
    <lineage>
        <taxon>Eukaryota</taxon>
        <taxon>Viridiplantae</taxon>
        <taxon>Streptophyta</taxon>
        <taxon>Embryophyta</taxon>
        <taxon>Tracheophyta</taxon>
        <taxon>Spermatophyta</taxon>
        <taxon>Magnoliopsida</taxon>
        <taxon>eudicotyledons</taxon>
        <taxon>Gunneridae</taxon>
        <taxon>Pentapetalae</taxon>
        <taxon>rosids</taxon>
        <taxon>Vitales</taxon>
        <taxon>Vitaceae</taxon>
        <taxon>Viteae</taxon>
        <taxon>Vitis</taxon>
    </lineage>
</organism>
<reference evidence="3" key="1">
    <citation type="journal article" date="2007" name="Nature">
        <title>The grapevine genome sequence suggests ancestral hexaploidization in major angiosperm phyla.</title>
        <authorList>
            <consortium name="The French-Italian Public Consortium for Grapevine Genome Characterization."/>
            <person name="Jaillon O."/>
            <person name="Aury J.-M."/>
            <person name="Noel B."/>
            <person name="Policriti A."/>
            <person name="Clepet C."/>
            <person name="Casagrande A."/>
            <person name="Choisne N."/>
            <person name="Aubourg S."/>
            <person name="Vitulo N."/>
            <person name="Jubin C."/>
            <person name="Vezzi A."/>
            <person name="Legeai F."/>
            <person name="Hugueney P."/>
            <person name="Dasilva C."/>
            <person name="Horner D."/>
            <person name="Mica E."/>
            <person name="Jublot D."/>
            <person name="Poulain J."/>
            <person name="Bruyere C."/>
            <person name="Billault A."/>
            <person name="Segurens B."/>
            <person name="Gouyvenoux M."/>
            <person name="Ugarte E."/>
            <person name="Cattonaro F."/>
            <person name="Anthouard V."/>
            <person name="Vico V."/>
            <person name="Del Fabbro C."/>
            <person name="Alaux M."/>
            <person name="Di Gaspero G."/>
            <person name="Dumas V."/>
            <person name="Felice N."/>
            <person name="Paillard S."/>
            <person name="Juman I."/>
            <person name="Moroldo M."/>
            <person name="Scalabrin S."/>
            <person name="Canaguier A."/>
            <person name="Le Clainche I."/>
            <person name="Malacrida G."/>
            <person name="Durand E."/>
            <person name="Pesole G."/>
            <person name="Laucou V."/>
            <person name="Chatelet P."/>
            <person name="Merdinoglu D."/>
            <person name="Delledonne M."/>
            <person name="Pezzotti M."/>
            <person name="Lecharny A."/>
            <person name="Scarpelli C."/>
            <person name="Artiguenave F."/>
            <person name="Pe M.E."/>
            <person name="Valle G."/>
            <person name="Morgante M."/>
            <person name="Caboche M."/>
            <person name="Adam-Blondon A.-F."/>
            <person name="Weissenbach J."/>
            <person name="Quetier F."/>
            <person name="Wincker P."/>
        </authorList>
    </citation>
    <scope>NUCLEOTIDE SEQUENCE [LARGE SCALE GENOMIC DNA]</scope>
    <source>
        <strain evidence="3">cv. Pinot noir / PN40024</strain>
    </source>
</reference>
<evidence type="ECO:0000256" key="1">
    <source>
        <dbReference type="SAM" id="Phobius"/>
    </source>
</evidence>
<keyword evidence="1" id="KW-0812">Transmembrane</keyword>
<keyword evidence="1" id="KW-0472">Membrane</keyword>
<protein>
    <submittedName>
        <fullName evidence="2">Uncharacterized protein</fullName>
    </submittedName>
</protein>
<dbReference type="PaxDb" id="29760-VIT_12s0059g01840.t01"/>
<name>F6HIH0_VITVI</name>
<keyword evidence="1" id="KW-1133">Transmembrane helix</keyword>
<feature type="transmembrane region" description="Helical" evidence="1">
    <location>
        <begin position="26"/>
        <end position="45"/>
    </location>
</feature>
<sequence length="47" mass="5830">MLYNKKKKKNLNFKKKKMKKKKNFKPCVRVLLSIYFFFILIPILTKH</sequence>
<evidence type="ECO:0000313" key="2">
    <source>
        <dbReference type="EMBL" id="CCB52016.1"/>
    </source>
</evidence>
<accession>F6HIH0</accession>
<dbReference type="HOGENOM" id="CLU_3176448_0_0_1"/>
<dbReference type="AlphaFoldDB" id="F6HIH0"/>
<proteinExistence type="predicted"/>
<keyword evidence="3" id="KW-1185">Reference proteome</keyword>
<evidence type="ECO:0000313" key="3">
    <source>
        <dbReference type="Proteomes" id="UP000009183"/>
    </source>
</evidence>